<dbReference type="SUPFAM" id="SSF54593">
    <property type="entry name" value="Glyoxalase/Bleomycin resistance protein/Dihydroxybiphenyl dioxygenase"/>
    <property type="match status" value="1"/>
</dbReference>
<organism evidence="2 3">
    <name type="scientific">Sphaerisporangium aureirubrum</name>
    <dbReference type="NCBI Taxonomy" id="1544736"/>
    <lineage>
        <taxon>Bacteria</taxon>
        <taxon>Bacillati</taxon>
        <taxon>Actinomycetota</taxon>
        <taxon>Actinomycetes</taxon>
        <taxon>Streptosporangiales</taxon>
        <taxon>Streptosporangiaceae</taxon>
        <taxon>Sphaerisporangium</taxon>
    </lineage>
</organism>
<accession>A0ABW1N844</accession>
<keyword evidence="3" id="KW-1185">Reference proteome</keyword>
<evidence type="ECO:0000313" key="3">
    <source>
        <dbReference type="Proteomes" id="UP001596137"/>
    </source>
</evidence>
<name>A0ABW1N844_9ACTN</name>
<reference evidence="3" key="1">
    <citation type="journal article" date="2019" name="Int. J. Syst. Evol. Microbiol.">
        <title>The Global Catalogue of Microorganisms (GCM) 10K type strain sequencing project: providing services to taxonomists for standard genome sequencing and annotation.</title>
        <authorList>
            <consortium name="The Broad Institute Genomics Platform"/>
            <consortium name="The Broad Institute Genome Sequencing Center for Infectious Disease"/>
            <person name="Wu L."/>
            <person name="Ma J."/>
        </authorList>
    </citation>
    <scope>NUCLEOTIDE SEQUENCE [LARGE SCALE GENOMIC DNA]</scope>
    <source>
        <strain evidence="3">JCM 30346</strain>
    </source>
</reference>
<feature type="domain" description="VOC" evidence="1">
    <location>
        <begin position="4"/>
        <end position="129"/>
    </location>
</feature>
<evidence type="ECO:0000259" key="1">
    <source>
        <dbReference type="PROSITE" id="PS51819"/>
    </source>
</evidence>
<sequence>MEARISLITLGVADLRRSYEFYRDGLGLPTTRKPEEGIVFFQMSGTVLALYPYGELAEDVGPGWDVPRSKFTGITLAHNVRERHQVDETLALAAEAGAEIVKQGQDTAWGGYTGYFTDPDGYLWEVAWGAFPFKEDGSLDVG</sequence>
<dbReference type="Pfam" id="PF00903">
    <property type="entry name" value="Glyoxalase"/>
    <property type="match status" value="1"/>
</dbReference>
<dbReference type="PANTHER" id="PTHR36503">
    <property type="entry name" value="BLR2520 PROTEIN"/>
    <property type="match status" value="1"/>
</dbReference>
<dbReference type="InterPro" id="IPR004360">
    <property type="entry name" value="Glyas_Fos-R_dOase_dom"/>
</dbReference>
<evidence type="ECO:0000313" key="2">
    <source>
        <dbReference type="EMBL" id="MFC6079665.1"/>
    </source>
</evidence>
<dbReference type="InterPro" id="IPR029068">
    <property type="entry name" value="Glyas_Bleomycin-R_OHBP_Dase"/>
</dbReference>
<dbReference type="InterPro" id="IPR037523">
    <property type="entry name" value="VOC_core"/>
</dbReference>
<proteinExistence type="predicted"/>
<dbReference type="PANTHER" id="PTHR36503:SF1">
    <property type="entry name" value="BLR2520 PROTEIN"/>
    <property type="match status" value="1"/>
</dbReference>
<dbReference type="Proteomes" id="UP001596137">
    <property type="component" value="Unassembled WGS sequence"/>
</dbReference>
<dbReference type="EMBL" id="JBHSRF010000001">
    <property type="protein sequence ID" value="MFC6079665.1"/>
    <property type="molecule type" value="Genomic_DNA"/>
</dbReference>
<dbReference type="Gene3D" id="3.10.180.10">
    <property type="entry name" value="2,3-Dihydroxybiphenyl 1,2-Dioxygenase, domain 1"/>
    <property type="match status" value="1"/>
</dbReference>
<gene>
    <name evidence="2" type="ORF">ACFP1K_00715</name>
</gene>
<protein>
    <submittedName>
        <fullName evidence="2">VOC family protein</fullName>
    </submittedName>
</protein>
<comment type="caution">
    <text evidence="2">The sequence shown here is derived from an EMBL/GenBank/DDBJ whole genome shotgun (WGS) entry which is preliminary data.</text>
</comment>
<dbReference type="PROSITE" id="PS51819">
    <property type="entry name" value="VOC"/>
    <property type="match status" value="1"/>
</dbReference>
<dbReference type="RefSeq" id="WP_380745939.1">
    <property type="nucleotide sequence ID" value="NZ_JBHSRF010000001.1"/>
</dbReference>